<dbReference type="InterPro" id="IPR011990">
    <property type="entry name" value="TPR-like_helical_dom_sf"/>
</dbReference>
<dbReference type="InterPro" id="IPR017441">
    <property type="entry name" value="Protein_kinase_ATP_BS"/>
</dbReference>
<dbReference type="SUPFAM" id="SSF56112">
    <property type="entry name" value="Protein kinase-like (PK-like)"/>
    <property type="match status" value="1"/>
</dbReference>
<dbReference type="CDD" id="cd14014">
    <property type="entry name" value="STKc_PknB_like"/>
    <property type="match status" value="1"/>
</dbReference>
<dbReference type="AlphaFoldDB" id="A0A7W8D4Z1"/>
<dbReference type="Pfam" id="PF13181">
    <property type="entry name" value="TPR_8"/>
    <property type="match status" value="1"/>
</dbReference>
<accession>A0A7W8D4Z1</accession>
<dbReference type="EMBL" id="JACHHP010000001">
    <property type="protein sequence ID" value="MBB5206895.1"/>
    <property type="molecule type" value="Genomic_DNA"/>
</dbReference>
<dbReference type="PANTHER" id="PTHR43289:SF6">
    <property type="entry name" value="SERINE_THREONINE-PROTEIN KINASE NEKL-3"/>
    <property type="match status" value="1"/>
</dbReference>
<keyword evidence="6 8" id="KW-0067">ATP-binding</keyword>
<organism evidence="10 11">
    <name type="scientific">Chiayiivirga flava</name>
    <dbReference type="NCBI Taxonomy" id="659595"/>
    <lineage>
        <taxon>Bacteria</taxon>
        <taxon>Pseudomonadati</taxon>
        <taxon>Pseudomonadota</taxon>
        <taxon>Gammaproteobacteria</taxon>
        <taxon>Lysobacterales</taxon>
        <taxon>Lysobacteraceae</taxon>
        <taxon>Chiayiivirga</taxon>
    </lineage>
</organism>
<evidence type="ECO:0000256" key="5">
    <source>
        <dbReference type="ARBA" id="ARBA00022777"/>
    </source>
</evidence>
<dbReference type="RefSeq" id="WP_183959297.1">
    <property type="nucleotide sequence ID" value="NZ_JACHHP010000001.1"/>
</dbReference>
<sequence length="1105" mass="117866">MTAPGREFIGDGGATATGLLSAAEFARGDLVAARFRIERLLGMGGMGVVYQAHDEQLGIEVALKLLRPELASRPDAFERFRHELLLARQVSSPHVVRIHDLVQHAGVWLISMDFVPGRSLEQLLDAEGPLGPERALRIARQIALGLAAAHHRQVIHRDLKPANVLVTDTDEVLISDFGVARSAGATGLTLSGVIIGTPEYLSPEQARAERVDGRSDLYALGLILHEMLTGSVPFAGGTPAEMLAQRIVRSPPGVDTVKPGLPTFAVRLCARLLALQPAHRPQSADEVVRAIDAGALSRPPAASRRRAALLALALAVAALAGALAWRQHDGDGEASRAAVAPRMQLAAAVVPIVSGDAPDDRALALGLERTLALHLAAQGAAVADPLRTARALRELGLDAASAPRNRERLGAALRTSALLEGELVRDDTGLRVLFTLRDTAGGTQWQERTRSVAEESLHDELAALWPRIARRMGVQSPDATFPSPAALRTLARAWPLDTDVAWTPATGGDALAPDVWWWTLERLDRNGRQAEAAGVARAALDALGDLAAPDAARARWLARYLVGDTDAVLAMLDAQTGAPDQDHPWQLFAARALIAAGRYDDALARLRTITESDPRNVDAWFHTGKALLMQGDAQLAVDDALTRALVAANRQSDRRMQADVTNALGIGYRQLGQLDAAAEHFDKAARLRHALADARGEGTSLRNLATVHAIQGRFDRADAALAQARATLEPLGDPVAMADLVNDVGTLEEERGDFRKALAAYREALGFRQAQGDPGWIAESLINVGFAYLQLGEFDNAQVYLQQADSAYGSIDDRAGAIRARQGLGLAHTARGEFVQAREAIEGSLRDAETLQMPEEQATALAGLAELDRLEGHYAAALDRASRAQTMFESREDPRGALEMRLIRSAALADIGNYAQAQAVLVAEDPDAVQNIEQRALLQWRQGEAALGLARHDDALRLATEAIDTARAAGAVVPEIGAHLLRIRALAAAGRQREGGEDLAAARDGLARFASVPVRLLFDEAALASGGGDTDLREARALIARLPSYGRRWRVEALAARTLASADAVTEARAAAHEALARVAGALDGAQREALLTEARALGLEPETP</sequence>
<evidence type="ECO:0000259" key="9">
    <source>
        <dbReference type="PROSITE" id="PS50011"/>
    </source>
</evidence>
<evidence type="ECO:0000256" key="3">
    <source>
        <dbReference type="ARBA" id="ARBA00022679"/>
    </source>
</evidence>
<feature type="domain" description="Protein kinase" evidence="9">
    <location>
        <begin position="35"/>
        <end position="296"/>
    </location>
</feature>
<dbReference type="Gene3D" id="1.10.510.10">
    <property type="entry name" value="Transferase(Phosphotransferase) domain 1"/>
    <property type="match status" value="1"/>
</dbReference>
<dbReference type="SUPFAM" id="SSF48452">
    <property type="entry name" value="TPR-like"/>
    <property type="match status" value="3"/>
</dbReference>
<dbReference type="FunFam" id="1.10.510.10:FF:000021">
    <property type="entry name" value="Serine/threonine protein kinase"/>
    <property type="match status" value="1"/>
</dbReference>
<dbReference type="InterPro" id="IPR019734">
    <property type="entry name" value="TPR_rpt"/>
</dbReference>
<dbReference type="PROSITE" id="PS00107">
    <property type="entry name" value="PROTEIN_KINASE_ATP"/>
    <property type="match status" value="1"/>
</dbReference>
<feature type="repeat" description="TPR" evidence="7">
    <location>
        <begin position="658"/>
        <end position="691"/>
    </location>
</feature>
<feature type="repeat" description="TPR" evidence="7">
    <location>
        <begin position="738"/>
        <end position="771"/>
    </location>
</feature>
<dbReference type="Pfam" id="PF13424">
    <property type="entry name" value="TPR_12"/>
    <property type="match status" value="1"/>
</dbReference>
<keyword evidence="11" id="KW-1185">Reference proteome</keyword>
<evidence type="ECO:0000313" key="11">
    <source>
        <dbReference type="Proteomes" id="UP000521199"/>
    </source>
</evidence>
<evidence type="ECO:0000313" key="10">
    <source>
        <dbReference type="EMBL" id="MBB5206895.1"/>
    </source>
</evidence>
<dbReference type="SMART" id="SM00220">
    <property type="entry name" value="S_TKc"/>
    <property type="match status" value="1"/>
</dbReference>
<dbReference type="GO" id="GO:0005524">
    <property type="term" value="F:ATP binding"/>
    <property type="evidence" value="ECO:0007669"/>
    <property type="project" value="UniProtKB-UniRule"/>
</dbReference>
<dbReference type="Pfam" id="PF00069">
    <property type="entry name" value="Pkinase"/>
    <property type="match status" value="1"/>
</dbReference>
<keyword evidence="5" id="KW-0418">Kinase</keyword>
<dbReference type="PANTHER" id="PTHR43289">
    <property type="entry name" value="MITOGEN-ACTIVATED PROTEIN KINASE KINASE KINASE 20-RELATED"/>
    <property type="match status" value="1"/>
</dbReference>
<dbReference type="Gene3D" id="1.25.40.10">
    <property type="entry name" value="Tetratricopeptide repeat domain"/>
    <property type="match status" value="3"/>
</dbReference>
<protein>
    <recommendedName>
        <fullName evidence="1">non-specific serine/threonine protein kinase</fullName>
        <ecNumber evidence="1">2.7.11.1</ecNumber>
    </recommendedName>
</protein>
<keyword evidence="2" id="KW-0723">Serine/threonine-protein kinase</keyword>
<dbReference type="InterPro" id="IPR000719">
    <property type="entry name" value="Prot_kinase_dom"/>
</dbReference>
<feature type="binding site" evidence="8">
    <location>
        <position position="64"/>
    </location>
    <ligand>
        <name>ATP</name>
        <dbReference type="ChEBI" id="CHEBI:30616"/>
    </ligand>
</feature>
<comment type="caution">
    <text evidence="10">The sequence shown here is derived from an EMBL/GenBank/DDBJ whole genome shotgun (WGS) entry which is preliminary data.</text>
</comment>
<gene>
    <name evidence="10" type="ORF">HNQ52_000411</name>
</gene>
<dbReference type="PROSITE" id="PS50011">
    <property type="entry name" value="PROTEIN_KINASE_DOM"/>
    <property type="match status" value="1"/>
</dbReference>
<dbReference type="PROSITE" id="PS00108">
    <property type="entry name" value="PROTEIN_KINASE_ST"/>
    <property type="match status" value="1"/>
</dbReference>
<evidence type="ECO:0000256" key="2">
    <source>
        <dbReference type="ARBA" id="ARBA00022527"/>
    </source>
</evidence>
<dbReference type="PROSITE" id="PS50005">
    <property type="entry name" value="TPR"/>
    <property type="match status" value="2"/>
</dbReference>
<keyword evidence="4 8" id="KW-0547">Nucleotide-binding</keyword>
<dbReference type="InterPro" id="IPR011009">
    <property type="entry name" value="Kinase-like_dom_sf"/>
</dbReference>
<dbReference type="Gene3D" id="3.30.200.20">
    <property type="entry name" value="Phosphorylase Kinase, domain 1"/>
    <property type="match status" value="1"/>
</dbReference>
<proteinExistence type="predicted"/>
<keyword evidence="3" id="KW-0808">Transferase</keyword>
<reference evidence="10 11" key="1">
    <citation type="submission" date="2020-08" db="EMBL/GenBank/DDBJ databases">
        <title>Genomic Encyclopedia of Type Strains, Phase IV (KMG-IV): sequencing the most valuable type-strain genomes for metagenomic binning, comparative biology and taxonomic classification.</title>
        <authorList>
            <person name="Goeker M."/>
        </authorList>
    </citation>
    <scope>NUCLEOTIDE SEQUENCE [LARGE SCALE GENOMIC DNA]</scope>
    <source>
        <strain evidence="10 11">DSM 24163</strain>
    </source>
</reference>
<dbReference type="Proteomes" id="UP000521199">
    <property type="component" value="Unassembled WGS sequence"/>
</dbReference>
<evidence type="ECO:0000256" key="1">
    <source>
        <dbReference type="ARBA" id="ARBA00012513"/>
    </source>
</evidence>
<evidence type="ECO:0000256" key="8">
    <source>
        <dbReference type="PROSITE-ProRule" id="PRU10141"/>
    </source>
</evidence>
<keyword evidence="7" id="KW-0802">TPR repeat</keyword>
<evidence type="ECO:0000256" key="7">
    <source>
        <dbReference type="PROSITE-ProRule" id="PRU00339"/>
    </source>
</evidence>
<name>A0A7W8D4Z1_9GAMM</name>
<dbReference type="InterPro" id="IPR008271">
    <property type="entry name" value="Ser/Thr_kinase_AS"/>
</dbReference>
<evidence type="ECO:0000256" key="4">
    <source>
        <dbReference type="ARBA" id="ARBA00022741"/>
    </source>
</evidence>
<dbReference type="EC" id="2.7.11.1" evidence="1"/>
<dbReference type="Pfam" id="PF13432">
    <property type="entry name" value="TPR_16"/>
    <property type="match status" value="1"/>
</dbReference>
<evidence type="ECO:0000256" key="6">
    <source>
        <dbReference type="ARBA" id="ARBA00022840"/>
    </source>
</evidence>
<dbReference type="SMART" id="SM00028">
    <property type="entry name" value="TPR"/>
    <property type="match status" value="8"/>
</dbReference>
<dbReference type="GO" id="GO:0004674">
    <property type="term" value="F:protein serine/threonine kinase activity"/>
    <property type="evidence" value="ECO:0007669"/>
    <property type="project" value="UniProtKB-KW"/>
</dbReference>